<organism evidence="1 2">
    <name type="scientific">Pseudonocardia xishanensis</name>
    <dbReference type="NCBI Taxonomy" id="630995"/>
    <lineage>
        <taxon>Bacteria</taxon>
        <taxon>Bacillati</taxon>
        <taxon>Actinomycetota</taxon>
        <taxon>Actinomycetes</taxon>
        <taxon>Pseudonocardiales</taxon>
        <taxon>Pseudonocardiaceae</taxon>
        <taxon>Pseudonocardia</taxon>
    </lineage>
</organism>
<gene>
    <name evidence="1" type="ORF">GCM10023175_53690</name>
</gene>
<evidence type="ECO:0000313" key="2">
    <source>
        <dbReference type="Proteomes" id="UP001501598"/>
    </source>
</evidence>
<name>A0ABP8RZC0_9PSEU</name>
<keyword evidence="2" id="KW-1185">Reference proteome</keyword>
<evidence type="ECO:0000313" key="1">
    <source>
        <dbReference type="EMBL" id="GAA4554817.1"/>
    </source>
</evidence>
<dbReference type="Proteomes" id="UP001501598">
    <property type="component" value="Unassembled WGS sequence"/>
</dbReference>
<evidence type="ECO:0008006" key="3">
    <source>
        <dbReference type="Google" id="ProtNLM"/>
    </source>
</evidence>
<dbReference type="EMBL" id="BAABGT010000086">
    <property type="protein sequence ID" value="GAA4554817.1"/>
    <property type="molecule type" value="Genomic_DNA"/>
</dbReference>
<accession>A0ABP8RZC0</accession>
<protein>
    <recommendedName>
        <fullName evidence="3">Gluconate 2-dehydrogenase subunit 3-like protein</fullName>
    </recommendedName>
</protein>
<proteinExistence type="predicted"/>
<reference evidence="2" key="1">
    <citation type="journal article" date="2019" name="Int. J. Syst. Evol. Microbiol.">
        <title>The Global Catalogue of Microorganisms (GCM) 10K type strain sequencing project: providing services to taxonomists for standard genome sequencing and annotation.</title>
        <authorList>
            <consortium name="The Broad Institute Genomics Platform"/>
            <consortium name="The Broad Institute Genome Sequencing Center for Infectious Disease"/>
            <person name="Wu L."/>
            <person name="Ma J."/>
        </authorList>
    </citation>
    <scope>NUCLEOTIDE SEQUENCE [LARGE SCALE GENOMIC DNA]</scope>
    <source>
        <strain evidence="2">JCM 17906</strain>
    </source>
</reference>
<sequence>MGLPGEPGPITVPVERYLRRLPAGSWPAGLPGSGPLWRADVFAVAASWRRGSASARDLTVAALLWGFGPTAYGPHRTERILAADPDGTRLARGLEPLRADELTKETLQAAYVSFRRGQSAYVRGLGPAFFTKLIYFAGYRRGRGGVQPLILDKVVAGRLPVSAGPARRSSWGWRSADWIAYLQWAASTAQDPRFDGEPERVEMALFAGTARLGQ</sequence>
<dbReference type="InterPro" id="IPR048868">
    <property type="entry name" value="OGG-like_put"/>
</dbReference>
<comment type="caution">
    <text evidence="1">The sequence shown here is derived from an EMBL/GenBank/DDBJ whole genome shotgun (WGS) entry which is preliminary data.</text>
</comment>
<dbReference type="Pfam" id="PF21790">
    <property type="entry name" value="OGG"/>
    <property type="match status" value="1"/>
</dbReference>